<dbReference type="Proteomes" id="UP000271426">
    <property type="component" value="Chromosome"/>
</dbReference>
<dbReference type="KEGG" id="cpso:CPPEL_08320"/>
<dbReference type="OrthoDB" id="9790745at2"/>
<sequence length="119" mass="13809">MRCERIYSVVHGEATVDGTGVMVDRLWPRGVSKAETSEFLWLKNVAPSPELRKWFDHDPKKFEEFSKRYREELNANESEDLERLLSLDEATLLYAAKDAEHNHALVLAQWCVETQSQNT</sequence>
<dbReference type="Pfam" id="PF22752">
    <property type="entry name" value="DUF488-N3i"/>
    <property type="match status" value="1"/>
</dbReference>
<accession>A0A3G6IYN2</accession>
<evidence type="ECO:0000313" key="1">
    <source>
        <dbReference type="EMBL" id="AZA09768.1"/>
    </source>
</evidence>
<dbReference type="PANTHER" id="PTHR36849">
    <property type="entry name" value="CYTOPLASMIC PROTEIN-RELATED"/>
    <property type="match status" value="1"/>
</dbReference>
<dbReference type="InterPro" id="IPR052552">
    <property type="entry name" value="YeaO-like"/>
</dbReference>
<dbReference type="EMBL" id="CP033898">
    <property type="protein sequence ID" value="AZA09768.1"/>
    <property type="molecule type" value="Genomic_DNA"/>
</dbReference>
<evidence type="ECO:0000313" key="2">
    <source>
        <dbReference type="Proteomes" id="UP000271426"/>
    </source>
</evidence>
<reference evidence="1 2" key="1">
    <citation type="submission" date="2018-11" db="EMBL/GenBank/DDBJ databases">
        <authorList>
            <person name="Kleinhagauer T."/>
            <person name="Glaeser S.P."/>
            <person name="Spergser J."/>
            <person name="Ruckert C."/>
            <person name="Kaempfer P."/>
            <person name="Busse H.-J."/>
        </authorList>
    </citation>
    <scope>NUCLEOTIDE SEQUENCE [LARGE SCALE GENOMIC DNA]</scope>
    <source>
        <strain evidence="1 2">812CH</strain>
    </source>
</reference>
<dbReference type="PANTHER" id="PTHR36849:SF1">
    <property type="entry name" value="CYTOPLASMIC PROTEIN"/>
    <property type="match status" value="1"/>
</dbReference>
<organism evidence="1 2">
    <name type="scientific">Corynebacterium pseudopelargi</name>
    <dbReference type="NCBI Taxonomy" id="2080757"/>
    <lineage>
        <taxon>Bacteria</taxon>
        <taxon>Bacillati</taxon>
        <taxon>Actinomycetota</taxon>
        <taxon>Actinomycetes</taxon>
        <taxon>Mycobacteriales</taxon>
        <taxon>Corynebacteriaceae</taxon>
        <taxon>Corynebacterium</taxon>
    </lineage>
</organism>
<name>A0A3G6IYN2_9CORY</name>
<dbReference type="AlphaFoldDB" id="A0A3G6IYN2"/>
<dbReference type="RefSeq" id="WP_123960654.1">
    <property type="nucleotide sequence ID" value="NZ_CP033898.1"/>
</dbReference>
<gene>
    <name evidence="1" type="ORF">CPPEL_08320</name>
</gene>
<proteinExistence type="predicted"/>
<keyword evidence="2" id="KW-1185">Reference proteome</keyword>
<protein>
    <submittedName>
        <fullName evidence="1">Uncharacterized protein</fullName>
    </submittedName>
</protein>